<protein>
    <recommendedName>
        <fullName evidence="4">DUF4878 domain-containing protein</fullName>
    </recommendedName>
</protein>
<name>A0ABV6BCZ4_9GAMM</name>
<evidence type="ECO:0000256" key="1">
    <source>
        <dbReference type="SAM" id="SignalP"/>
    </source>
</evidence>
<dbReference type="EMBL" id="JBHLXP010000001">
    <property type="protein sequence ID" value="MFC0048279.1"/>
    <property type="molecule type" value="Genomic_DNA"/>
</dbReference>
<sequence>MSTFKLSGLRIFSISMAASLFLTACGESSSPAASTATQPDIQAAAGSAATATDSPEVSAVDFFKALLVENDLKEAKSHAVPSLKRVLDGYASAKAVGRTLLNMSFDQVEITIEDTNKNVREFYTDKADVMLIFTGKKNDEKVVNMRMVKMEKHGGKWLVAVIKDDPFARTKI</sequence>
<reference evidence="2 3" key="1">
    <citation type="submission" date="2024-09" db="EMBL/GenBank/DDBJ databases">
        <authorList>
            <person name="Sun Q."/>
            <person name="Mori K."/>
        </authorList>
    </citation>
    <scope>NUCLEOTIDE SEQUENCE [LARGE SCALE GENOMIC DNA]</scope>
    <source>
        <strain evidence="2 3">KCTC 23315</strain>
    </source>
</reference>
<comment type="caution">
    <text evidence="2">The sequence shown here is derived from an EMBL/GenBank/DDBJ whole genome shotgun (WGS) entry which is preliminary data.</text>
</comment>
<dbReference type="Proteomes" id="UP001589813">
    <property type="component" value="Unassembled WGS sequence"/>
</dbReference>
<dbReference type="RefSeq" id="WP_377242314.1">
    <property type="nucleotide sequence ID" value="NZ_JBHLXP010000001.1"/>
</dbReference>
<feature type="chain" id="PRO_5046672771" description="DUF4878 domain-containing protein" evidence="1">
    <location>
        <begin position="25"/>
        <end position="172"/>
    </location>
</feature>
<evidence type="ECO:0000313" key="2">
    <source>
        <dbReference type="EMBL" id="MFC0048279.1"/>
    </source>
</evidence>
<keyword evidence="1" id="KW-0732">Signal</keyword>
<proteinExistence type="predicted"/>
<keyword evidence="3" id="KW-1185">Reference proteome</keyword>
<evidence type="ECO:0008006" key="4">
    <source>
        <dbReference type="Google" id="ProtNLM"/>
    </source>
</evidence>
<accession>A0ABV6BCZ4</accession>
<organism evidence="2 3">
    <name type="scientific">Rheinheimera tilapiae</name>
    <dbReference type="NCBI Taxonomy" id="875043"/>
    <lineage>
        <taxon>Bacteria</taxon>
        <taxon>Pseudomonadati</taxon>
        <taxon>Pseudomonadota</taxon>
        <taxon>Gammaproteobacteria</taxon>
        <taxon>Chromatiales</taxon>
        <taxon>Chromatiaceae</taxon>
        <taxon>Rheinheimera</taxon>
    </lineage>
</organism>
<evidence type="ECO:0000313" key="3">
    <source>
        <dbReference type="Proteomes" id="UP001589813"/>
    </source>
</evidence>
<gene>
    <name evidence="2" type="ORF">ACFFJP_08260</name>
</gene>
<feature type="signal peptide" evidence="1">
    <location>
        <begin position="1"/>
        <end position="24"/>
    </location>
</feature>
<dbReference type="PROSITE" id="PS51257">
    <property type="entry name" value="PROKAR_LIPOPROTEIN"/>
    <property type="match status" value="1"/>
</dbReference>